<protein>
    <submittedName>
        <fullName evidence="1">Beta-glucosidase</fullName>
    </submittedName>
</protein>
<organism evidence="1 2">
    <name type="scientific">Pseudomonas syringae pv. actinidiae ICMP 19096</name>
    <dbReference type="NCBI Taxonomy" id="1194405"/>
    <lineage>
        <taxon>Bacteria</taxon>
        <taxon>Pseudomonadati</taxon>
        <taxon>Pseudomonadota</taxon>
        <taxon>Gammaproteobacteria</taxon>
        <taxon>Pseudomonadales</taxon>
        <taxon>Pseudomonadaceae</taxon>
        <taxon>Pseudomonas</taxon>
        <taxon>Pseudomonas syringae</taxon>
    </lineage>
</organism>
<dbReference type="AlphaFoldDB" id="A0A656JV72"/>
<proteinExistence type="predicted"/>
<comment type="caution">
    <text evidence="1">The sequence shown here is derived from an EMBL/GenBank/DDBJ whole genome shotgun (WGS) entry which is preliminary data.</text>
</comment>
<name>A0A656JV72_PSESF</name>
<dbReference type="Proteomes" id="UP000018849">
    <property type="component" value="Unassembled WGS sequence"/>
</dbReference>
<dbReference type="EMBL" id="AOKF01002021">
    <property type="protein sequence ID" value="EPN55311.1"/>
    <property type="molecule type" value="Genomic_DNA"/>
</dbReference>
<feature type="non-terminal residue" evidence="1">
    <location>
        <position position="81"/>
    </location>
</feature>
<sequence length="81" mass="8803">PSHYVSELSGLQQMAPNAKVEFIDGLSLDPSTSAWNTTDTAGNGVQGMKAEYFSNTNWSGDAAVTRTEQHVDLDWANDKNL</sequence>
<feature type="non-terminal residue" evidence="1">
    <location>
        <position position="1"/>
    </location>
</feature>
<reference evidence="1 2" key="1">
    <citation type="journal article" date="2013" name="PLoS Pathog.">
        <title>Genomic analysis of the Kiwifruit pathogen Pseudomonas syringae pv. actinidiae provides insight into the origins of an emergent plant disease.</title>
        <authorList>
            <person name="McCann H.C."/>
            <person name="Rikkerink E.H."/>
            <person name="Bertels F."/>
            <person name="Fiers M."/>
            <person name="Lu A."/>
            <person name="Rees-George J."/>
            <person name="Andersen M.T."/>
            <person name="Gleave A.P."/>
            <person name="Haubold B."/>
            <person name="Wohlers M.W."/>
            <person name="Guttman D.S."/>
            <person name="Wang P.W."/>
            <person name="Straub C."/>
            <person name="Vanneste J.L."/>
            <person name="Rainey P.B."/>
            <person name="Templeton M.D."/>
        </authorList>
    </citation>
    <scope>NUCLEOTIDE SEQUENCE [LARGE SCALE GENOMIC DNA]</scope>
    <source>
        <strain evidence="1 2">ICMP 19096</strain>
    </source>
</reference>
<accession>A0A656JV72</accession>
<dbReference type="SUPFAM" id="SSF56988">
    <property type="entry name" value="Anthrax protective antigen"/>
    <property type="match status" value="1"/>
</dbReference>
<evidence type="ECO:0000313" key="2">
    <source>
        <dbReference type="Proteomes" id="UP000018849"/>
    </source>
</evidence>
<gene>
    <name evidence="1" type="ORF">A245_23404</name>
</gene>
<evidence type="ECO:0000313" key="1">
    <source>
        <dbReference type="EMBL" id="EPN55311.1"/>
    </source>
</evidence>